<name>A0A4U1HN80_9BURK</name>
<gene>
    <name evidence="1" type="ORF">FAZ69_27085</name>
</gene>
<reference evidence="1 2" key="1">
    <citation type="submission" date="2019-04" db="EMBL/GenBank/DDBJ databases">
        <title>Trinickia sp. 7GSK02, isolated from subtropical forest soil.</title>
        <authorList>
            <person name="Gao Z.-H."/>
            <person name="Qiu L.-H."/>
        </authorList>
    </citation>
    <scope>NUCLEOTIDE SEQUENCE [LARGE SCALE GENOMIC DNA]</scope>
    <source>
        <strain evidence="1 2">7GSK02</strain>
    </source>
</reference>
<sequence length="93" mass="9444">MSSLTIHELAPGSELDRRAMASIRGGSGLPFGGGSSGPGSPNVNVNVGVSQNIEQIQNVEVNALNNIGVLGAGFGPLRLNVSPQQFANAGVQF</sequence>
<keyword evidence="2" id="KW-1185">Reference proteome</keyword>
<dbReference type="EMBL" id="SWJE01000017">
    <property type="protein sequence ID" value="TKC81633.1"/>
    <property type="molecule type" value="Genomic_DNA"/>
</dbReference>
<evidence type="ECO:0000313" key="1">
    <source>
        <dbReference type="EMBL" id="TKC81633.1"/>
    </source>
</evidence>
<comment type="caution">
    <text evidence="1">The sequence shown here is derived from an EMBL/GenBank/DDBJ whole genome shotgun (WGS) entry which is preliminary data.</text>
</comment>
<dbReference type="AlphaFoldDB" id="A0A4U1HN80"/>
<dbReference type="RefSeq" id="WP_136898174.1">
    <property type="nucleotide sequence ID" value="NZ_SWJE01000017.1"/>
</dbReference>
<dbReference type="OrthoDB" id="9007755at2"/>
<proteinExistence type="predicted"/>
<dbReference type="Proteomes" id="UP000305539">
    <property type="component" value="Unassembled WGS sequence"/>
</dbReference>
<evidence type="ECO:0000313" key="2">
    <source>
        <dbReference type="Proteomes" id="UP000305539"/>
    </source>
</evidence>
<organism evidence="1 2">
    <name type="scientific">Trinickia terrae</name>
    <dbReference type="NCBI Taxonomy" id="2571161"/>
    <lineage>
        <taxon>Bacteria</taxon>
        <taxon>Pseudomonadati</taxon>
        <taxon>Pseudomonadota</taxon>
        <taxon>Betaproteobacteria</taxon>
        <taxon>Burkholderiales</taxon>
        <taxon>Burkholderiaceae</taxon>
        <taxon>Trinickia</taxon>
    </lineage>
</organism>
<protein>
    <submittedName>
        <fullName evidence="1">Uncharacterized protein</fullName>
    </submittedName>
</protein>
<accession>A0A4U1HN80</accession>